<dbReference type="Gene3D" id="3.40.710.10">
    <property type="entry name" value="DD-peptidase/beta-lactamase superfamily"/>
    <property type="match status" value="1"/>
</dbReference>
<reference evidence="4 5" key="1">
    <citation type="submission" date="2016-12" db="EMBL/GenBank/DDBJ databases">
        <title>The genomes of Aspergillus section Nigri reveals drivers in fungal speciation.</title>
        <authorList>
            <consortium name="DOE Joint Genome Institute"/>
            <person name="Vesth T.C."/>
            <person name="Nybo J."/>
            <person name="Theobald S."/>
            <person name="Brandl J."/>
            <person name="Frisvad J.C."/>
            <person name="Nielsen K.F."/>
            <person name="Lyhne E.K."/>
            <person name="Kogle M.E."/>
            <person name="Kuo A."/>
            <person name="Riley R."/>
            <person name="Clum A."/>
            <person name="Nolan M."/>
            <person name="Lipzen A."/>
            <person name="Salamov A."/>
            <person name="Henrissat B."/>
            <person name="Wiebenga A."/>
            <person name="De Vries R.P."/>
            <person name="Grigoriev I.V."/>
            <person name="Mortensen U.H."/>
            <person name="Andersen M.R."/>
            <person name="Baker S.E."/>
        </authorList>
    </citation>
    <scope>NUCLEOTIDE SEQUENCE [LARGE SCALE GENOMIC DNA]</scope>
    <source>
        <strain evidence="4 5">JOP 1030-1</strain>
    </source>
</reference>
<feature type="domain" description="Beta-lactamase-related" evidence="2">
    <location>
        <begin position="101"/>
        <end position="417"/>
    </location>
</feature>
<dbReference type="OrthoDB" id="10250282at2759"/>
<feature type="chain" id="PRO_5016388746" evidence="1">
    <location>
        <begin position="17"/>
        <end position="565"/>
    </location>
</feature>
<keyword evidence="1" id="KW-0732">Signal</keyword>
<gene>
    <name evidence="4" type="ORF">BP01DRAFT_295087</name>
</gene>
<dbReference type="STRING" id="1450539.A0A318ZFH8"/>
<dbReference type="PANTHER" id="PTHR22935:SF97">
    <property type="entry name" value="BETA-LACTAMASE-RELATED DOMAIN-CONTAINING PROTEIN"/>
    <property type="match status" value="1"/>
</dbReference>
<dbReference type="AlphaFoldDB" id="A0A318ZFH8"/>
<sequence length="565" mass="61014">MYLALSFATFLPMALAAAPNYCPLLGPIFPAPQAIATSSAFLSARNNISSALASAIAGTSSLDDIYDPNTTSFAIQVFSTHDAGPLFESYYTAPNVNVSVGVQTVDENTVFRIGSGSKVWTILLMLIERGDAVFREPVAKYVPEVRAWNNTPGWNEIDFVRWDEVTIGELASQLSGIPRDYGFADLATLLPDPSAYGLPPLSPAEQLPCGAPGQPCDRKQFFNGLLKRHPVVPTASTPAYSNAAFQILAYALEAMTGQSYQRLLAQNLIRPLNLTRSSYNKPANRLGVIPGDVDTTWWAYSLGDETPAGGLYSSAKDMATIGRAILDSQLLPQSLTRRWLKPHSHSSSLELAIGAPWEIYSFPYSRVVDLYAKAGDIAAYSSMLALSPDHNAGFTILIAGTNTHWTTAYLSDLVANALLPALDEAAKEEAAPKFVGSYVAKNSTSSLTLLTDDGPGLQVESWLYDGADMFNTFAAALGTTVAEVSVRLYPTGLEMPGRISWRAIPQDLSEGVNAIGPFSRSCPTWFLVDEYAYGAVGLDEFVFDVDREGTAVAVEVRGLRMVLQR</sequence>
<dbReference type="InterPro" id="IPR058664">
    <property type="entry name" value="ARB_00930-like_C"/>
</dbReference>
<keyword evidence="5" id="KW-1185">Reference proteome</keyword>
<dbReference type="SUPFAM" id="SSF56601">
    <property type="entry name" value="beta-lactamase/transpeptidase-like"/>
    <property type="match status" value="1"/>
</dbReference>
<dbReference type="GeneID" id="37073029"/>
<dbReference type="RefSeq" id="XP_025431817.1">
    <property type="nucleotide sequence ID" value="XM_025571801.1"/>
</dbReference>
<evidence type="ECO:0000259" key="2">
    <source>
        <dbReference type="Pfam" id="PF00144"/>
    </source>
</evidence>
<feature type="signal peptide" evidence="1">
    <location>
        <begin position="1"/>
        <end position="16"/>
    </location>
</feature>
<evidence type="ECO:0000313" key="5">
    <source>
        <dbReference type="Proteomes" id="UP000248349"/>
    </source>
</evidence>
<dbReference type="EMBL" id="KZ821229">
    <property type="protein sequence ID" value="PYH45835.1"/>
    <property type="molecule type" value="Genomic_DNA"/>
</dbReference>
<evidence type="ECO:0000313" key="4">
    <source>
        <dbReference type="EMBL" id="PYH45835.1"/>
    </source>
</evidence>
<feature type="domain" description="Beta-lactamase-like ARB-00930-like C-terminal" evidence="3">
    <location>
        <begin position="426"/>
        <end position="565"/>
    </location>
</feature>
<dbReference type="InterPro" id="IPR012338">
    <property type="entry name" value="Beta-lactam/transpept-like"/>
</dbReference>
<dbReference type="Proteomes" id="UP000248349">
    <property type="component" value="Unassembled WGS sequence"/>
</dbReference>
<name>A0A318ZFH8_9EURO</name>
<dbReference type="PANTHER" id="PTHR22935">
    <property type="entry name" value="PENICILLIN-BINDING PROTEIN"/>
    <property type="match status" value="1"/>
</dbReference>
<dbReference type="Pfam" id="PF00144">
    <property type="entry name" value="Beta-lactamase"/>
    <property type="match status" value="1"/>
</dbReference>
<protein>
    <submittedName>
        <fullName evidence="4">Beta-lactamase/transpeptidase-like protein</fullName>
    </submittedName>
</protein>
<dbReference type="InterPro" id="IPR001466">
    <property type="entry name" value="Beta-lactam-related"/>
</dbReference>
<organism evidence="4 5">
    <name type="scientific">Aspergillus saccharolyticus JOP 1030-1</name>
    <dbReference type="NCBI Taxonomy" id="1450539"/>
    <lineage>
        <taxon>Eukaryota</taxon>
        <taxon>Fungi</taxon>
        <taxon>Dikarya</taxon>
        <taxon>Ascomycota</taxon>
        <taxon>Pezizomycotina</taxon>
        <taxon>Eurotiomycetes</taxon>
        <taxon>Eurotiomycetidae</taxon>
        <taxon>Eurotiales</taxon>
        <taxon>Aspergillaceae</taxon>
        <taxon>Aspergillus</taxon>
        <taxon>Aspergillus subgen. Circumdati</taxon>
    </lineage>
</organism>
<evidence type="ECO:0000256" key="1">
    <source>
        <dbReference type="SAM" id="SignalP"/>
    </source>
</evidence>
<accession>A0A318ZFH8</accession>
<dbReference type="Pfam" id="PF26335">
    <property type="entry name" value="ARB_00930_C"/>
    <property type="match status" value="1"/>
</dbReference>
<proteinExistence type="predicted"/>
<evidence type="ECO:0000259" key="3">
    <source>
        <dbReference type="Pfam" id="PF26335"/>
    </source>
</evidence>
<dbReference type="InterPro" id="IPR051478">
    <property type="entry name" value="Beta-lactamase-like_AB/R"/>
</dbReference>